<protein>
    <submittedName>
        <fullName evidence="2">LysM and putative peptidoglycan-binding domain-containing protein 1</fullName>
    </submittedName>
</protein>
<evidence type="ECO:0000313" key="3">
    <source>
        <dbReference type="Proteomes" id="UP000478052"/>
    </source>
</evidence>
<dbReference type="PANTHER" id="PTHR20932">
    <property type="entry name" value="LYSM AND PUTATIVE PEPTIDOGLYCAN-BINDING DOMAIN-CONTAINING PROTEIN"/>
    <property type="match status" value="1"/>
</dbReference>
<sequence>MQRFCIYHGPCLTDVQVVQPNLFNGHNQIPMDERVSIRDNTKPLRKYGSISNNTSFIRNEHYIKHVVTETDTLQGLALKYSVTTEQIRNANRLFTNDSLFLREHLNIPTCDINAIGTNNFQNDKESKPSNISSIEEHNIDDCNNFLNKIDHKIASARAQVIDSQDRSVYCPEEQVLFTRQRLTSRRIQGPSLSADEIPIIVTQNKKLMNSRQRLEQEEEEMFTL</sequence>
<accession>A0A6G0Y5I0</accession>
<dbReference type="AlphaFoldDB" id="A0A6G0Y5I0"/>
<dbReference type="OrthoDB" id="2107166at2759"/>
<feature type="domain" description="LysM" evidence="1">
    <location>
        <begin position="63"/>
        <end position="107"/>
    </location>
</feature>
<evidence type="ECO:0000313" key="2">
    <source>
        <dbReference type="EMBL" id="KAF0749642.1"/>
    </source>
</evidence>
<dbReference type="InterPro" id="IPR018392">
    <property type="entry name" value="LysM"/>
</dbReference>
<dbReference type="PROSITE" id="PS51782">
    <property type="entry name" value="LYSM"/>
    <property type="match status" value="1"/>
</dbReference>
<dbReference type="Gene3D" id="3.10.350.10">
    <property type="entry name" value="LysM domain"/>
    <property type="match status" value="1"/>
</dbReference>
<dbReference type="Pfam" id="PF01476">
    <property type="entry name" value="LysM"/>
    <property type="match status" value="1"/>
</dbReference>
<evidence type="ECO:0000259" key="1">
    <source>
        <dbReference type="PROSITE" id="PS51782"/>
    </source>
</evidence>
<dbReference type="SUPFAM" id="SSF54106">
    <property type="entry name" value="LysM domain"/>
    <property type="match status" value="1"/>
</dbReference>
<dbReference type="Proteomes" id="UP000478052">
    <property type="component" value="Unassembled WGS sequence"/>
</dbReference>
<organism evidence="2 3">
    <name type="scientific">Aphis craccivora</name>
    <name type="common">Cowpea aphid</name>
    <dbReference type="NCBI Taxonomy" id="307492"/>
    <lineage>
        <taxon>Eukaryota</taxon>
        <taxon>Metazoa</taxon>
        <taxon>Ecdysozoa</taxon>
        <taxon>Arthropoda</taxon>
        <taxon>Hexapoda</taxon>
        <taxon>Insecta</taxon>
        <taxon>Pterygota</taxon>
        <taxon>Neoptera</taxon>
        <taxon>Paraneoptera</taxon>
        <taxon>Hemiptera</taxon>
        <taxon>Sternorrhyncha</taxon>
        <taxon>Aphidomorpha</taxon>
        <taxon>Aphidoidea</taxon>
        <taxon>Aphididae</taxon>
        <taxon>Aphidini</taxon>
        <taxon>Aphis</taxon>
        <taxon>Aphis</taxon>
    </lineage>
</organism>
<dbReference type="InterPro" id="IPR036779">
    <property type="entry name" value="LysM_dom_sf"/>
</dbReference>
<dbReference type="SMART" id="SM00257">
    <property type="entry name" value="LysM"/>
    <property type="match status" value="1"/>
</dbReference>
<keyword evidence="3" id="KW-1185">Reference proteome</keyword>
<reference evidence="2 3" key="1">
    <citation type="submission" date="2019-08" db="EMBL/GenBank/DDBJ databases">
        <title>Whole genome of Aphis craccivora.</title>
        <authorList>
            <person name="Voronova N.V."/>
            <person name="Shulinski R.S."/>
            <person name="Bandarenka Y.V."/>
            <person name="Zhorov D.G."/>
            <person name="Warner D."/>
        </authorList>
    </citation>
    <scope>NUCLEOTIDE SEQUENCE [LARGE SCALE GENOMIC DNA]</scope>
    <source>
        <strain evidence="2">180601</strain>
        <tissue evidence="2">Whole Body</tissue>
    </source>
</reference>
<gene>
    <name evidence="2" type="ORF">FWK35_00023956</name>
</gene>
<dbReference type="InterPro" id="IPR045030">
    <property type="entry name" value="LYSM1-4"/>
</dbReference>
<dbReference type="PANTHER" id="PTHR20932:SF8">
    <property type="entry name" value="LD22649P"/>
    <property type="match status" value="1"/>
</dbReference>
<dbReference type="CDD" id="cd00118">
    <property type="entry name" value="LysM"/>
    <property type="match status" value="1"/>
</dbReference>
<dbReference type="EMBL" id="VUJU01006023">
    <property type="protein sequence ID" value="KAF0749642.1"/>
    <property type="molecule type" value="Genomic_DNA"/>
</dbReference>
<proteinExistence type="predicted"/>
<comment type="caution">
    <text evidence="2">The sequence shown here is derived from an EMBL/GenBank/DDBJ whole genome shotgun (WGS) entry which is preliminary data.</text>
</comment>
<name>A0A6G0Y5I0_APHCR</name>